<dbReference type="GO" id="GO:0016020">
    <property type="term" value="C:membrane"/>
    <property type="evidence" value="ECO:0007669"/>
    <property type="project" value="UniProtKB-SubCell"/>
</dbReference>
<feature type="transmembrane region" description="Helical" evidence="6">
    <location>
        <begin position="188"/>
        <end position="208"/>
    </location>
</feature>
<evidence type="ECO:0000256" key="5">
    <source>
        <dbReference type="ARBA" id="ARBA00023136"/>
    </source>
</evidence>
<dbReference type="EMBL" id="JACIJB010000006">
    <property type="protein sequence ID" value="MBB5660879.1"/>
    <property type="molecule type" value="Genomic_DNA"/>
</dbReference>
<feature type="transmembrane region" description="Helical" evidence="6">
    <location>
        <begin position="38"/>
        <end position="62"/>
    </location>
</feature>
<feature type="transmembrane region" description="Helical" evidence="6">
    <location>
        <begin position="68"/>
        <end position="88"/>
    </location>
</feature>
<feature type="transmembrane region" description="Helical" evidence="6">
    <location>
        <begin position="100"/>
        <end position="121"/>
    </location>
</feature>
<keyword evidence="5 6" id="KW-0472">Membrane</keyword>
<sequence length="564" mass="58993">MSTPPVSGGGNRLFLKKSIAQIQNEAAKSELKRSLGPINLMSLGVGAIIGAGIFVLTGQVAADYAGPAIMLSFVAAGIACALAGLCYAELASTMPVSGSAYTYAYGTLGEVFAWIMGWLLVLEYGIAASTVAVGWSGYVVSIMGDFGLADNLFPSLTYAGQEGARWATPMIEAVRGDAGTALQATGTFNLVAAVGIAAVCALLVLGVSESANVNNIIVVIKIIVLLTFIAVGITYVNPDNWVPFIPPADPAEPGRYGVDGIFRGAAIIFFAYVGFEAVSTAAAEAKNPSRDVPVGILGALFICTLIYMAVAAVMTGVVPYMELSSPAPVAVAIDRMNLTWADVPLAAAPGGQLNLISFLIKIGAITGLSSVMLVLCYGQTRIFYTMSRDGLLPKVFSQIHPKFRTPWMGTIVLGVLIAIAAAFLPISLLGQLVSFGTAVAFSIVCLSVIYLRVKHPELERPFKVPGGIITACLGIAACLFLAWNNFKPMVEQAFPTQEQIANGAVSDPLTLQLLAGYAVIGAVIYAAYGFWHSKLAKGIDITEETTINSPADAFGHGVDNIKED</sequence>
<keyword evidence="8" id="KW-1185">Reference proteome</keyword>
<keyword evidence="4 6" id="KW-1133">Transmembrane helix</keyword>
<dbReference type="OrthoDB" id="9804700at2"/>
<feature type="transmembrane region" description="Helical" evidence="6">
    <location>
        <begin position="256"/>
        <end position="275"/>
    </location>
</feature>
<feature type="transmembrane region" description="Helical" evidence="6">
    <location>
        <begin position="511"/>
        <end position="531"/>
    </location>
</feature>
<organism evidence="7 8">
    <name type="scientific">Brevundimonas halotolerans</name>
    <dbReference type="NCBI Taxonomy" id="69670"/>
    <lineage>
        <taxon>Bacteria</taxon>
        <taxon>Pseudomonadati</taxon>
        <taxon>Pseudomonadota</taxon>
        <taxon>Alphaproteobacteria</taxon>
        <taxon>Caulobacterales</taxon>
        <taxon>Caulobacteraceae</taxon>
        <taxon>Brevundimonas</taxon>
    </lineage>
</organism>
<feature type="transmembrane region" description="Helical" evidence="6">
    <location>
        <begin position="432"/>
        <end position="452"/>
    </location>
</feature>
<name>A0A7W9E8E1_9CAUL</name>
<feature type="transmembrane region" description="Helical" evidence="6">
    <location>
        <begin position="215"/>
        <end position="236"/>
    </location>
</feature>
<dbReference type="RefSeq" id="WP_123287001.1">
    <property type="nucleotide sequence ID" value="NZ_JACIJB010000006.1"/>
</dbReference>
<evidence type="ECO:0000313" key="8">
    <source>
        <dbReference type="Proteomes" id="UP000548978"/>
    </source>
</evidence>
<keyword evidence="2" id="KW-0813">Transport</keyword>
<dbReference type="InterPro" id="IPR002293">
    <property type="entry name" value="AA/rel_permease1"/>
</dbReference>
<dbReference type="Gene3D" id="1.20.1740.10">
    <property type="entry name" value="Amino acid/polyamine transporter I"/>
    <property type="match status" value="1"/>
</dbReference>
<feature type="transmembrane region" description="Helical" evidence="6">
    <location>
        <begin position="296"/>
        <end position="318"/>
    </location>
</feature>
<proteinExistence type="predicted"/>
<feature type="transmembrane region" description="Helical" evidence="6">
    <location>
        <begin position="464"/>
        <end position="483"/>
    </location>
</feature>
<protein>
    <submittedName>
        <fullName evidence="7">APA family basic amino acid/polyamine antiporter</fullName>
    </submittedName>
</protein>
<dbReference type="Pfam" id="PF13520">
    <property type="entry name" value="AA_permease_2"/>
    <property type="match status" value="1"/>
</dbReference>
<gene>
    <name evidence="7" type="ORF">FHS65_001632</name>
</gene>
<dbReference type="PIRSF" id="PIRSF006060">
    <property type="entry name" value="AA_transporter"/>
    <property type="match status" value="1"/>
</dbReference>
<accession>A0A7W9E8E1</accession>
<reference evidence="7 8" key="1">
    <citation type="submission" date="2020-08" db="EMBL/GenBank/DDBJ databases">
        <title>Genomic Encyclopedia of Type Strains, Phase IV (KMG-IV): sequencing the most valuable type-strain genomes for metagenomic binning, comparative biology and taxonomic classification.</title>
        <authorList>
            <person name="Goeker M."/>
        </authorList>
    </citation>
    <scope>NUCLEOTIDE SEQUENCE [LARGE SCALE GENOMIC DNA]</scope>
    <source>
        <strain evidence="7 8">DSM 24448</strain>
    </source>
</reference>
<evidence type="ECO:0000313" key="7">
    <source>
        <dbReference type="EMBL" id="MBB5660879.1"/>
    </source>
</evidence>
<dbReference type="AlphaFoldDB" id="A0A7W9E8E1"/>
<dbReference type="PANTHER" id="PTHR43243">
    <property type="entry name" value="INNER MEMBRANE TRANSPORTER YGJI-RELATED"/>
    <property type="match status" value="1"/>
</dbReference>
<evidence type="ECO:0000256" key="2">
    <source>
        <dbReference type="ARBA" id="ARBA00022448"/>
    </source>
</evidence>
<keyword evidence="3 6" id="KW-0812">Transmembrane</keyword>
<comment type="subcellular location">
    <subcellularLocation>
        <location evidence="1">Membrane</location>
        <topology evidence="1">Multi-pass membrane protein</topology>
    </subcellularLocation>
</comment>
<dbReference type="PANTHER" id="PTHR43243:SF4">
    <property type="entry name" value="CATIONIC AMINO ACID TRANSPORTER 4"/>
    <property type="match status" value="1"/>
</dbReference>
<evidence type="ECO:0000256" key="1">
    <source>
        <dbReference type="ARBA" id="ARBA00004141"/>
    </source>
</evidence>
<feature type="transmembrane region" description="Helical" evidence="6">
    <location>
        <begin position="407"/>
        <end position="426"/>
    </location>
</feature>
<evidence type="ECO:0000256" key="4">
    <source>
        <dbReference type="ARBA" id="ARBA00022989"/>
    </source>
</evidence>
<evidence type="ECO:0000256" key="3">
    <source>
        <dbReference type="ARBA" id="ARBA00022692"/>
    </source>
</evidence>
<feature type="transmembrane region" description="Helical" evidence="6">
    <location>
        <begin position="355"/>
        <end position="378"/>
    </location>
</feature>
<evidence type="ECO:0000256" key="6">
    <source>
        <dbReference type="SAM" id="Phobius"/>
    </source>
</evidence>
<dbReference type="GO" id="GO:0015171">
    <property type="term" value="F:amino acid transmembrane transporter activity"/>
    <property type="evidence" value="ECO:0007669"/>
    <property type="project" value="TreeGrafter"/>
</dbReference>
<dbReference type="Proteomes" id="UP000548978">
    <property type="component" value="Unassembled WGS sequence"/>
</dbReference>
<comment type="caution">
    <text evidence="7">The sequence shown here is derived from an EMBL/GenBank/DDBJ whole genome shotgun (WGS) entry which is preliminary data.</text>
</comment>